<feature type="repeat" description="WD" evidence="3">
    <location>
        <begin position="312"/>
        <end position="354"/>
    </location>
</feature>
<evidence type="ECO:0000313" key="5">
    <source>
        <dbReference type="Proteomes" id="UP000245340"/>
    </source>
</evidence>
<evidence type="ECO:0000313" key="6">
    <source>
        <dbReference type="RefSeq" id="XP_004417236.1"/>
    </source>
</evidence>
<evidence type="ECO:0000256" key="2">
    <source>
        <dbReference type="ARBA" id="ARBA00022737"/>
    </source>
</evidence>
<dbReference type="STRING" id="9708.A0A2U3X4L1"/>
<dbReference type="InterPro" id="IPR015943">
    <property type="entry name" value="WD40/YVTN_repeat-like_dom_sf"/>
</dbReference>
<dbReference type="InterPro" id="IPR001680">
    <property type="entry name" value="WD40_rpt"/>
</dbReference>
<name>A0A2U3X4L1_ODORO</name>
<dbReference type="KEGG" id="oro:101377196"/>
<dbReference type="PANTHER" id="PTHR22847:SF637">
    <property type="entry name" value="WD REPEAT DOMAIN 5B"/>
    <property type="match status" value="1"/>
</dbReference>
<dbReference type="GO" id="GO:1990234">
    <property type="term" value="C:transferase complex"/>
    <property type="evidence" value="ECO:0007669"/>
    <property type="project" value="UniProtKB-ARBA"/>
</dbReference>
<dbReference type="SUPFAM" id="SSF50978">
    <property type="entry name" value="WD40 repeat-like"/>
    <property type="match status" value="1"/>
</dbReference>
<feature type="compositionally biased region" description="Basic and acidic residues" evidence="4">
    <location>
        <begin position="1"/>
        <end position="12"/>
    </location>
</feature>
<dbReference type="GeneID" id="101377196"/>
<proteinExistence type="predicted"/>
<dbReference type="InParanoid" id="A0A2U3X4L1"/>
<evidence type="ECO:0000256" key="1">
    <source>
        <dbReference type="ARBA" id="ARBA00022574"/>
    </source>
</evidence>
<feature type="non-terminal residue" evidence="6">
    <location>
        <position position="362"/>
    </location>
</feature>
<feature type="region of interest" description="Disordered" evidence="4">
    <location>
        <begin position="1"/>
        <end position="108"/>
    </location>
</feature>
<dbReference type="Pfam" id="PF00400">
    <property type="entry name" value="WD40"/>
    <property type="match status" value="2"/>
</dbReference>
<dbReference type="InterPro" id="IPR036322">
    <property type="entry name" value="WD40_repeat_dom_sf"/>
</dbReference>
<dbReference type="AlphaFoldDB" id="A0A2U3X4L1"/>
<dbReference type="PROSITE" id="PS50082">
    <property type="entry name" value="WD_REPEATS_2"/>
    <property type="match status" value="2"/>
</dbReference>
<dbReference type="PANTHER" id="PTHR22847">
    <property type="entry name" value="WD40 REPEAT PROTEIN"/>
    <property type="match status" value="1"/>
</dbReference>
<feature type="repeat" description="WD" evidence="3">
    <location>
        <begin position="270"/>
        <end position="311"/>
    </location>
</feature>
<organism evidence="5 6">
    <name type="scientific">Odobenus rosmarus divergens</name>
    <name type="common">Pacific walrus</name>
    <dbReference type="NCBI Taxonomy" id="9708"/>
    <lineage>
        <taxon>Eukaryota</taxon>
        <taxon>Metazoa</taxon>
        <taxon>Chordata</taxon>
        <taxon>Craniata</taxon>
        <taxon>Vertebrata</taxon>
        <taxon>Euteleostomi</taxon>
        <taxon>Mammalia</taxon>
        <taxon>Eutheria</taxon>
        <taxon>Laurasiatheria</taxon>
        <taxon>Carnivora</taxon>
        <taxon>Caniformia</taxon>
        <taxon>Pinnipedia</taxon>
        <taxon>Odobenidae</taxon>
        <taxon>Odobenus</taxon>
    </lineage>
</organism>
<evidence type="ECO:0000256" key="3">
    <source>
        <dbReference type="PROSITE-ProRule" id="PRU00221"/>
    </source>
</evidence>
<dbReference type="Gene3D" id="2.130.10.10">
    <property type="entry name" value="YVTN repeat-like/Quinoprotein amine dehydrogenase"/>
    <property type="match status" value="1"/>
</dbReference>
<dbReference type="Proteomes" id="UP000245340">
    <property type="component" value="Unplaced"/>
</dbReference>
<keyword evidence="5" id="KW-1185">Reference proteome</keyword>
<feature type="compositionally biased region" description="Pro residues" evidence="4">
    <location>
        <begin position="32"/>
        <end position="41"/>
    </location>
</feature>
<dbReference type="SMART" id="SM00320">
    <property type="entry name" value="WD40"/>
    <property type="match status" value="2"/>
</dbReference>
<evidence type="ECO:0000256" key="4">
    <source>
        <dbReference type="SAM" id="MobiDB-lite"/>
    </source>
</evidence>
<sequence length="362" mass="40051">MAGIDEKWERPAPRPPRPRLAPCEVTLIGDARPPPPRPCPAQAPTVQKERGWQRSLQRRALEPPSAPGNKQAGVGAGRGRACSLAAPRRADAPHPSPGRPRRRPQPGSLHAQLRALEARACAPKPRSCLAVSMATKRVDRGPGKEKMKLKSLLLRYYPPGTGRASSVLAWGPGLWLWEAARRRRVRGLEGPAGSPRIMLEYEKSGELKTKSIDLLNLSSSTDVNVLVEEIQKAEPLITASRSDQVKLLIQRLQDKLRQHSNHKFYLFKVLRAHILPLTNVALNKSGSCFITGSYDRTCKVWDTASGEELHTLEGHRNVVYAIAFNNPYGDKIATGSFDKTCKLWSAETGKCYHTFRGHTAEI</sequence>
<protein>
    <submittedName>
        <fullName evidence="6">Dynein assembly factor with WDR repeat domains 1</fullName>
    </submittedName>
</protein>
<accession>A0A2U3X4L1</accession>
<dbReference type="FunFam" id="2.130.10.10:FF:000227">
    <property type="entry name" value="Dynein assembly factor with WDR repeat domains 1"/>
    <property type="match status" value="1"/>
</dbReference>
<reference evidence="6" key="1">
    <citation type="submission" date="2025-08" db="UniProtKB">
        <authorList>
            <consortium name="RefSeq"/>
        </authorList>
    </citation>
    <scope>IDENTIFICATION</scope>
</reference>
<dbReference type="RefSeq" id="XP_004417236.1">
    <property type="nucleotide sequence ID" value="XM_004417179.1"/>
</dbReference>
<dbReference type="PROSITE" id="PS50294">
    <property type="entry name" value="WD_REPEATS_REGION"/>
    <property type="match status" value="2"/>
</dbReference>
<gene>
    <name evidence="6" type="primary">DAW1</name>
</gene>
<dbReference type="CTD" id="164781"/>
<keyword evidence="2" id="KW-0677">Repeat</keyword>
<keyword evidence="1 3" id="KW-0853">WD repeat</keyword>